<name>A0A4S4EMB0_CAMSN</name>
<dbReference type="Gene3D" id="1.25.40.10">
    <property type="entry name" value="Tetratricopeptide repeat domain"/>
    <property type="match status" value="3"/>
</dbReference>
<evidence type="ECO:0000313" key="7">
    <source>
        <dbReference type="EMBL" id="THG17781.1"/>
    </source>
</evidence>
<dbReference type="PANTHER" id="PTHR47447:SF17">
    <property type="entry name" value="OS12G0638900 PROTEIN"/>
    <property type="match status" value="1"/>
</dbReference>
<evidence type="ECO:0000256" key="2">
    <source>
        <dbReference type="ARBA" id="ARBA00022737"/>
    </source>
</evidence>
<dbReference type="Pfam" id="PF13041">
    <property type="entry name" value="PPR_2"/>
    <property type="match status" value="2"/>
</dbReference>
<reference evidence="7 8" key="1">
    <citation type="journal article" date="2018" name="Proc. Natl. Acad. Sci. U.S.A.">
        <title>Draft genome sequence of Camellia sinensis var. sinensis provides insights into the evolution of the tea genome and tea quality.</title>
        <authorList>
            <person name="Wei C."/>
            <person name="Yang H."/>
            <person name="Wang S."/>
            <person name="Zhao J."/>
            <person name="Liu C."/>
            <person name="Gao L."/>
            <person name="Xia E."/>
            <person name="Lu Y."/>
            <person name="Tai Y."/>
            <person name="She G."/>
            <person name="Sun J."/>
            <person name="Cao H."/>
            <person name="Tong W."/>
            <person name="Gao Q."/>
            <person name="Li Y."/>
            <person name="Deng W."/>
            <person name="Jiang X."/>
            <person name="Wang W."/>
            <person name="Chen Q."/>
            <person name="Zhang S."/>
            <person name="Li H."/>
            <person name="Wu J."/>
            <person name="Wang P."/>
            <person name="Li P."/>
            <person name="Shi C."/>
            <person name="Zheng F."/>
            <person name="Jian J."/>
            <person name="Huang B."/>
            <person name="Shan D."/>
            <person name="Shi M."/>
            <person name="Fang C."/>
            <person name="Yue Y."/>
            <person name="Li F."/>
            <person name="Li D."/>
            <person name="Wei S."/>
            <person name="Han B."/>
            <person name="Jiang C."/>
            <person name="Yin Y."/>
            <person name="Xia T."/>
            <person name="Zhang Z."/>
            <person name="Bennetzen J.L."/>
            <person name="Zhao S."/>
            <person name="Wan X."/>
        </authorList>
    </citation>
    <scope>NUCLEOTIDE SEQUENCE [LARGE SCALE GENOMIC DNA]</scope>
    <source>
        <strain evidence="8">cv. Shuchazao</strain>
        <tissue evidence="7">Leaf</tissue>
    </source>
</reference>
<dbReference type="EMBL" id="SDRB02003446">
    <property type="protein sequence ID" value="THG17781.1"/>
    <property type="molecule type" value="Genomic_DNA"/>
</dbReference>
<comment type="similarity">
    <text evidence="1">Belongs to the PPR family. P subfamily.</text>
</comment>
<keyword evidence="2" id="KW-0677">Repeat</keyword>
<feature type="repeat" description="PPR" evidence="3">
    <location>
        <begin position="484"/>
        <end position="518"/>
    </location>
</feature>
<evidence type="ECO:0000256" key="6">
    <source>
        <dbReference type="SAM" id="Phobius"/>
    </source>
</evidence>
<feature type="repeat" description="PPR" evidence="3">
    <location>
        <begin position="554"/>
        <end position="584"/>
    </location>
</feature>
<dbReference type="PANTHER" id="PTHR47447">
    <property type="entry name" value="OS03G0856100 PROTEIN"/>
    <property type="match status" value="1"/>
</dbReference>
<feature type="coiled-coil region" evidence="4">
    <location>
        <begin position="83"/>
        <end position="110"/>
    </location>
</feature>
<feature type="region of interest" description="Disordered" evidence="5">
    <location>
        <begin position="111"/>
        <end position="136"/>
    </location>
</feature>
<comment type="caution">
    <text evidence="7">The sequence shown here is derived from an EMBL/GenBank/DDBJ whole genome shotgun (WGS) entry which is preliminary data.</text>
</comment>
<keyword evidence="6" id="KW-1133">Transmembrane helix</keyword>
<feature type="repeat" description="PPR" evidence="3">
    <location>
        <begin position="449"/>
        <end position="483"/>
    </location>
</feature>
<feature type="transmembrane region" description="Helical" evidence="6">
    <location>
        <begin position="35"/>
        <end position="57"/>
    </location>
</feature>
<organism evidence="7 8">
    <name type="scientific">Camellia sinensis var. sinensis</name>
    <name type="common">China tea</name>
    <dbReference type="NCBI Taxonomy" id="542762"/>
    <lineage>
        <taxon>Eukaryota</taxon>
        <taxon>Viridiplantae</taxon>
        <taxon>Streptophyta</taxon>
        <taxon>Embryophyta</taxon>
        <taxon>Tracheophyta</taxon>
        <taxon>Spermatophyta</taxon>
        <taxon>Magnoliopsida</taxon>
        <taxon>eudicotyledons</taxon>
        <taxon>Gunneridae</taxon>
        <taxon>Pentapetalae</taxon>
        <taxon>asterids</taxon>
        <taxon>Ericales</taxon>
        <taxon>Theaceae</taxon>
        <taxon>Camellia</taxon>
    </lineage>
</organism>
<feature type="repeat" description="PPR" evidence="3">
    <location>
        <begin position="344"/>
        <end position="378"/>
    </location>
</feature>
<dbReference type="InterPro" id="IPR002885">
    <property type="entry name" value="PPR_rpt"/>
</dbReference>
<evidence type="ECO:0000256" key="4">
    <source>
        <dbReference type="SAM" id="Coils"/>
    </source>
</evidence>
<feature type="repeat" description="PPR" evidence="3">
    <location>
        <begin position="379"/>
        <end position="413"/>
    </location>
</feature>
<feature type="transmembrane region" description="Helical" evidence="6">
    <location>
        <begin position="159"/>
        <end position="177"/>
    </location>
</feature>
<evidence type="ECO:0000256" key="5">
    <source>
        <dbReference type="SAM" id="MobiDB-lite"/>
    </source>
</evidence>
<keyword evidence="4" id="KW-0175">Coiled coil</keyword>
<feature type="repeat" description="PPR" evidence="3">
    <location>
        <begin position="519"/>
        <end position="553"/>
    </location>
</feature>
<sequence>MSMPLSFVPSIQFLEQLFGIELSWAMYVKTNMSTLIVIFVFGFACRFRAIEFGFLLIGRKKFCGRKAINVDSFTWVWIQRLHVRKLEGKVLDLEQQLDEIRAMLIKERKQKDGTYPSQRSSDLLQSTPHDNLPTSVNEVGSITESIEAMKISKRVGSSIANLPILFAVVMTITLPYLPDNNRQYHSKYNGSMVNWKKHRRKMVGLWGSVMKSSHGVMVVSGKPNGGMSSEEAIRVLKSISSDPEEAFSFFKSVAQLPNVVHTTETCNYMLELLMVHRRVGDMAVVFDLMQKQIIYRNLNTYLIIFKALHVKGGIRQAPFALEQMRKEGLWRFIEESFQKGLKPSLKTYSALMVASGKRRDIETVMGLLEEMESLGLRLNVYTFTICIRVLGRAGKIDEAFGHLKRMDDEGCGPDVITYTVLIDALCHAGKLDKAKEVFLKMKSSSHKPDRVTYITLLDKFSDRGDLDTVREFWSEMEANGYVPDVVTFTILVDALCKAGKLDEAFGTLDNMRKIGILPNLRTYNTLIGGLLRVNRLKQLLELFDGMESLGMKPTAYTYILFIDYYGKSGEPDKAIETFEKMKLC</sequence>
<keyword evidence="6" id="KW-0472">Membrane</keyword>
<keyword evidence="6" id="KW-0812">Transmembrane</keyword>
<proteinExistence type="inferred from homology"/>
<accession>A0A4S4EMB0</accession>
<dbReference type="NCBIfam" id="TIGR00756">
    <property type="entry name" value="PPR"/>
    <property type="match status" value="7"/>
</dbReference>
<dbReference type="InterPro" id="IPR011990">
    <property type="entry name" value="TPR-like_helical_dom_sf"/>
</dbReference>
<dbReference type="PROSITE" id="PS51375">
    <property type="entry name" value="PPR"/>
    <property type="match status" value="7"/>
</dbReference>
<protein>
    <recommendedName>
        <fullName evidence="9">Pentacotripeptide-repeat region of PRORP domain-containing protein</fullName>
    </recommendedName>
</protein>
<dbReference type="AlphaFoldDB" id="A0A4S4EMB0"/>
<keyword evidence="8" id="KW-1185">Reference proteome</keyword>
<evidence type="ECO:0000313" key="8">
    <source>
        <dbReference type="Proteomes" id="UP000306102"/>
    </source>
</evidence>
<feature type="compositionally biased region" description="Polar residues" evidence="5">
    <location>
        <begin position="115"/>
        <end position="136"/>
    </location>
</feature>
<evidence type="ECO:0000256" key="1">
    <source>
        <dbReference type="ARBA" id="ARBA00007626"/>
    </source>
</evidence>
<feature type="repeat" description="PPR" evidence="3">
    <location>
        <begin position="414"/>
        <end position="448"/>
    </location>
</feature>
<evidence type="ECO:0008006" key="9">
    <source>
        <dbReference type="Google" id="ProtNLM"/>
    </source>
</evidence>
<gene>
    <name evidence="7" type="ORF">TEA_018633</name>
</gene>
<evidence type="ECO:0000256" key="3">
    <source>
        <dbReference type="PROSITE-ProRule" id="PRU00708"/>
    </source>
</evidence>
<dbReference type="Proteomes" id="UP000306102">
    <property type="component" value="Unassembled WGS sequence"/>
</dbReference>
<dbReference type="Pfam" id="PF01535">
    <property type="entry name" value="PPR"/>
    <property type="match status" value="3"/>
</dbReference>